<feature type="domain" description="Impact N-terminal" evidence="2">
    <location>
        <begin position="20"/>
        <end position="127"/>
    </location>
</feature>
<dbReference type="InterPro" id="IPR036956">
    <property type="entry name" value="Impact_N_sf"/>
</dbReference>
<sequence>MADAFYLKPIAITETLYEIKKSRFYVSITPLSTIEAARSCIQQAKATTPSANHHCSAFITSTPHAEDGFGYSDDGEPSGTAGKPMFNVLQGNNVGEACVIVTRFFGGIKLGTGGLVRAYSTSVKEAIAQAQFEEVHPRATVELTYPYTLSSTVDAILHSFDTQIIDSQYAESVTLKISITATAVHELTQQVQERGRGLLQIEAV</sequence>
<protein>
    <recommendedName>
        <fullName evidence="6">YigZ family protein</fullName>
    </recommendedName>
</protein>
<dbReference type="SUPFAM" id="SSF54211">
    <property type="entry name" value="Ribosomal protein S5 domain 2-like"/>
    <property type="match status" value="1"/>
</dbReference>
<gene>
    <name evidence="4" type="ORF">NEJAP_2650</name>
</gene>
<dbReference type="PANTHER" id="PTHR16301:SF20">
    <property type="entry name" value="IMPACT FAMILY MEMBER YIGZ"/>
    <property type="match status" value="1"/>
</dbReference>
<dbReference type="InterPro" id="IPR015269">
    <property type="entry name" value="UPF0029_Impact_C"/>
</dbReference>
<accession>A0A7R6PDP7</accession>
<proteinExistence type="inferred from homology"/>
<evidence type="ECO:0000259" key="2">
    <source>
        <dbReference type="Pfam" id="PF01205"/>
    </source>
</evidence>
<name>A0A7R6PDP7_9GAMM</name>
<dbReference type="GO" id="GO:0032561">
    <property type="term" value="F:guanyl ribonucleotide binding"/>
    <property type="evidence" value="ECO:0007669"/>
    <property type="project" value="UniProtKB-ARBA"/>
</dbReference>
<dbReference type="RefSeq" id="WP_201347765.1">
    <property type="nucleotide sequence ID" value="NZ_AP014546.1"/>
</dbReference>
<dbReference type="InterPro" id="IPR023582">
    <property type="entry name" value="Impact"/>
</dbReference>
<dbReference type="Gene3D" id="3.30.230.30">
    <property type="entry name" value="Impact, N-terminal domain"/>
    <property type="match status" value="1"/>
</dbReference>
<dbReference type="Proteomes" id="UP000595332">
    <property type="component" value="Chromosome"/>
</dbReference>
<dbReference type="GO" id="GO:0043168">
    <property type="term" value="F:anion binding"/>
    <property type="evidence" value="ECO:0007669"/>
    <property type="project" value="UniProtKB-ARBA"/>
</dbReference>
<dbReference type="Pfam" id="PF09186">
    <property type="entry name" value="DUF1949"/>
    <property type="match status" value="1"/>
</dbReference>
<evidence type="ECO:0000256" key="1">
    <source>
        <dbReference type="ARBA" id="ARBA00007665"/>
    </source>
</evidence>
<keyword evidence="5" id="KW-1185">Reference proteome</keyword>
<evidence type="ECO:0000313" key="5">
    <source>
        <dbReference type="Proteomes" id="UP000595332"/>
    </source>
</evidence>
<dbReference type="NCBIfam" id="TIGR00257">
    <property type="entry name" value="IMPACT_YIGZ"/>
    <property type="match status" value="1"/>
</dbReference>
<dbReference type="GO" id="GO:0017111">
    <property type="term" value="F:ribonucleoside triphosphate phosphatase activity"/>
    <property type="evidence" value="ECO:0007669"/>
    <property type="project" value="UniProtKB-ARBA"/>
</dbReference>
<feature type="domain" description="UPF0029" evidence="3">
    <location>
        <begin position="143"/>
        <end position="197"/>
    </location>
</feature>
<evidence type="ECO:0000259" key="3">
    <source>
        <dbReference type="Pfam" id="PF09186"/>
    </source>
</evidence>
<organism evidence="4 5">
    <name type="scientific">Neptunomonas japonica JAMM 1380</name>
    <dbReference type="NCBI Taxonomy" id="1441457"/>
    <lineage>
        <taxon>Bacteria</taxon>
        <taxon>Pseudomonadati</taxon>
        <taxon>Pseudomonadota</taxon>
        <taxon>Gammaproteobacteria</taxon>
        <taxon>Oceanospirillales</taxon>
        <taxon>Oceanospirillaceae</taxon>
        <taxon>Neptunomonas</taxon>
    </lineage>
</organism>
<dbReference type="GO" id="GO:0006446">
    <property type="term" value="P:regulation of translational initiation"/>
    <property type="evidence" value="ECO:0007669"/>
    <property type="project" value="TreeGrafter"/>
</dbReference>
<comment type="similarity">
    <text evidence="1">Belongs to the IMPACT family.</text>
</comment>
<evidence type="ECO:0008006" key="6">
    <source>
        <dbReference type="Google" id="ProtNLM"/>
    </source>
</evidence>
<dbReference type="InterPro" id="IPR020568">
    <property type="entry name" value="Ribosomal_Su5_D2-typ_SF"/>
</dbReference>
<dbReference type="InterPro" id="IPR015796">
    <property type="entry name" value="Impact_YigZ-like"/>
</dbReference>
<dbReference type="EMBL" id="AP014546">
    <property type="protein sequence ID" value="BBB30594.1"/>
    <property type="molecule type" value="Genomic_DNA"/>
</dbReference>
<dbReference type="AlphaFoldDB" id="A0A7R6PDP7"/>
<dbReference type="KEGG" id="njp:NEJAP_2650"/>
<dbReference type="Gene3D" id="3.30.70.240">
    <property type="match status" value="1"/>
</dbReference>
<dbReference type="InterPro" id="IPR001498">
    <property type="entry name" value="Impact_N"/>
</dbReference>
<dbReference type="Pfam" id="PF01205">
    <property type="entry name" value="Impact_N"/>
    <property type="match status" value="1"/>
</dbReference>
<dbReference type="GO" id="GO:0005737">
    <property type="term" value="C:cytoplasm"/>
    <property type="evidence" value="ECO:0007669"/>
    <property type="project" value="TreeGrafter"/>
</dbReference>
<dbReference type="InterPro" id="IPR035647">
    <property type="entry name" value="EFG_III/V"/>
</dbReference>
<evidence type="ECO:0000313" key="4">
    <source>
        <dbReference type="EMBL" id="BBB30594.1"/>
    </source>
</evidence>
<dbReference type="PANTHER" id="PTHR16301">
    <property type="entry name" value="IMPACT-RELATED"/>
    <property type="match status" value="1"/>
</dbReference>
<reference evidence="4 5" key="1">
    <citation type="journal article" date="2008" name="Int. J. Syst. Evol. Microbiol.">
        <title>Neptunomonas japonica sp. nov., an Osedax japonicus symbiont-like bacterium isolated from sediment adjacent to sperm whale carcasses off Kagoshima, Japan.</title>
        <authorList>
            <person name="Miyazaki M."/>
            <person name="Nogi Y."/>
            <person name="Fujiwara Y."/>
            <person name="Kawato M."/>
            <person name="Kubokawa K."/>
            <person name="Horikoshi K."/>
        </authorList>
    </citation>
    <scope>NUCLEOTIDE SEQUENCE [LARGE SCALE GENOMIC DNA]</scope>
    <source>
        <strain evidence="4 5">JAMM 1380</strain>
    </source>
</reference>
<dbReference type="SUPFAM" id="SSF54980">
    <property type="entry name" value="EF-G C-terminal domain-like"/>
    <property type="match status" value="1"/>
</dbReference>